<dbReference type="HOGENOM" id="CLU_3027060_0_0_5"/>
<protein>
    <submittedName>
        <fullName evidence="2">Uncharacterized protein</fullName>
    </submittedName>
</protein>
<feature type="region of interest" description="Disordered" evidence="1">
    <location>
        <begin position="33"/>
        <end position="55"/>
    </location>
</feature>
<dbReference type="KEGG" id="mcg:GL4_1317"/>
<evidence type="ECO:0000256" key="1">
    <source>
        <dbReference type="SAM" id="MobiDB-lite"/>
    </source>
</evidence>
<organism evidence="2 3">
    <name type="scientific">Methyloceanibacter caenitepidi</name>
    <dbReference type="NCBI Taxonomy" id="1384459"/>
    <lineage>
        <taxon>Bacteria</taxon>
        <taxon>Pseudomonadati</taxon>
        <taxon>Pseudomonadota</taxon>
        <taxon>Alphaproteobacteria</taxon>
        <taxon>Hyphomicrobiales</taxon>
        <taxon>Hyphomicrobiaceae</taxon>
        <taxon>Methyloceanibacter</taxon>
    </lineage>
</organism>
<gene>
    <name evidence="2" type="ORF">GL4_1317</name>
</gene>
<dbReference type="AlphaFoldDB" id="A0A0A8K1H6"/>
<keyword evidence="3" id="KW-1185">Reference proteome</keyword>
<sequence length="55" mass="5886">MALAEGFGADYPGNWLESLEDLCRRDAPFRLPAPLPGVDGECNQNGEDDANPHGS</sequence>
<reference evidence="2 3" key="1">
    <citation type="submission" date="2014-09" db="EMBL/GenBank/DDBJ databases">
        <title>Genome sequencing of Methyloceanibacter caenitepidi Gela4.</title>
        <authorList>
            <person name="Takeuchi M."/>
            <person name="Susumu S."/>
            <person name="Kamagata Y."/>
            <person name="Oshima K."/>
            <person name="Hattori M."/>
            <person name="Iwasaki W."/>
        </authorList>
    </citation>
    <scope>NUCLEOTIDE SEQUENCE [LARGE SCALE GENOMIC DNA]</scope>
    <source>
        <strain evidence="2 3">Gela4</strain>
    </source>
</reference>
<name>A0A0A8K1H6_9HYPH</name>
<dbReference type="EMBL" id="AP014648">
    <property type="protein sequence ID" value="BAQ16775.1"/>
    <property type="molecule type" value="Genomic_DNA"/>
</dbReference>
<evidence type="ECO:0000313" key="3">
    <source>
        <dbReference type="Proteomes" id="UP000031643"/>
    </source>
</evidence>
<evidence type="ECO:0000313" key="2">
    <source>
        <dbReference type="EMBL" id="BAQ16775.1"/>
    </source>
</evidence>
<dbReference type="Proteomes" id="UP000031643">
    <property type="component" value="Chromosome"/>
</dbReference>
<proteinExistence type="predicted"/>
<accession>A0A0A8K1H6</accession>